<evidence type="ECO:0000313" key="4">
    <source>
        <dbReference type="Proteomes" id="UP001139516"/>
    </source>
</evidence>
<dbReference type="PANTHER" id="PTHR42928:SF5">
    <property type="entry name" value="BLR1237 PROTEIN"/>
    <property type="match status" value="1"/>
</dbReference>
<gene>
    <name evidence="3" type="ORF">M0638_07855</name>
</gene>
<evidence type="ECO:0000256" key="1">
    <source>
        <dbReference type="ARBA" id="ARBA00006987"/>
    </source>
</evidence>
<dbReference type="Proteomes" id="UP001139516">
    <property type="component" value="Unassembled WGS sequence"/>
</dbReference>
<dbReference type="Pfam" id="PF03401">
    <property type="entry name" value="TctC"/>
    <property type="match status" value="1"/>
</dbReference>
<dbReference type="EMBL" id="JALPRX010000029">
    <property type="protein sequence ID" value="MCK8784290.1"/>
    <property type="molecule type" value="Genomic_DNA"/>
</dbReference>
<dbReference type="Gene3D" id="3.40.190.10">
    <property type="entry name" value="Periplasmic binding protein-like II"/>
    <property type="match status" value="1"/>
</dbReference>
<dbReference type="RefSeq" id="WP_248666416.1">
    <property type="nucleotide sequence ID" value="NZ_JALPRX010000029.1"/>
</dbReference>
<keyword evidence="4" id="KW-1185">Reference proteome</keyword>
<proteinExistence type="inferred from homology"/>
<organism evidence="3 4">
    <name type="scientific">Roseomonas acroporae</name>
    <dbReference type="NCBI Taxonomy" id="2937791"/>
    <lineage>
        <taxon>Bacteria</taxon>
        <taxon>Pseudomonadati</taxon>
        <taxon>Pseudomonadota</taxon>
        <taxon>Alphaproteobacteria</taxon>
        <taxon>Acetobacterales</taxon>
        <taxon>Roseomonadaceae</taxon>
        <taxon>Roseomonas</taxon>
    </lineage>
</organism>
<evidence type="ECO:0000313" key="3">
    <source>
        <dbReference type="EMBL" id="MCK8784290.1"/>
    </source>
</evidence>
<dbReference type="PANTHER" id="PTHR42928">
    <property type="entry name" value="TRICARBOXYLATE-BINDING PROTEIN"/>
    <property type="match status" value="1"/>
</dbReference>
<dbReference type="InterPro" id="IPR005064">
    <property type="entry name" value="BUG"/>
</dbReference>
<dbReference type="PIRSF" id="PIRSF017082">
    <property type="entry name" value="YflP"/>
    <property type="match status" value="1"/>
</dbReference>
<name>A0A9X2BWV3_9PROT</name>
<dbReference type="AlphaFoldDB" id="A0A9X2BWV3"/>
<protein>
    <submittedName>
        <fullName evidence="3">Tripartite tricarboxylate transporter substrate-binding protein</fullName>
    </submittedName>
</protein>
<accession>A0A9X2BWV3</accession>
<dbReference type="Gene3D" id="3.40.190.150">
    <property type="entry name" value="Bordetella uptake gene, domain 1"/>
    <property type="match status" value="1"/>
</dbReference>
<comment type="caution">
    <text evidence="3">The sequence shown here is derived from an EMBL/GenBank/DDBJ whole genome shotgun (WGS) entry which is preliminary data.</text>
</comment>
<feature type="region of interest" description="Disordered" evidence="2">
    <location>
        <begin position="1"/>
        <end position="26"/>
    </location>
</feature>
<evidence type="ECO:0000256" key="2">
    <source>
        <dbReference type="SAM" id="MobiDB-lite"/>
    </source>
</evidence>
<dbReference type="InterPro" id="IPR042100">
    <property type="entry name" value="Bug_dom1"/>
</dbReference>
<sequence>MRFPRLSVPAAGAADPGRKPDLPPASPRLTRRVLMFGAAAPWPAAARAQPEAGQPAAFDHTLRFVVSAAAGASLDILARTLAPALGARLGQSVVVENLGGGGGVIAINQVARAPADGHTLLVTGDSIVLAEALLPNAGYAVRTSFAPVTQAIRASQILVTHPGTGIRTVQDYVARVRDQPGRLNLGLPGWGGIAHVISEMLNRQLGGLRVEYIPYRGGAPAALDLLAGQLDAVIITLPAVTEYVRQGRLVPLAVTTAARDAALPEVPTLAETVAPGFDVDSWQGLLAPAGTPQPVLDRLHAEIAAALRSPAVRDRLVDLGYEIVAAPPEVFAARLNAASQRFGETIRSAGITARG</sequence>
<comment type="similarity">
    <text evidence="1">Belongs to the UPF0065 (bug) family.</text>
</comment>
<reference evidence="3" key="1">
    <citation type="submission" date="2022-04" db="EMBL/GenBank/DDBJ databases">
        <title>Roseomonas acroporae sp. nov., isolated from coral Acropora digitifera.</title>
        <authorList>
            <person name="Sun H."/>
        </authorList>
    </citation>
    <scope>NUCLEOTIDE SEQUENCE</scope>
    <source>
        <strain evidence="3">NAR14</strain>
    </source>
</reference>
<dbReference type="SUPFAM" id="SSF53850">
    <property type="entry name" value="Periplasmic binding protein-like II"/>
    <property type="match status" value="1"/>
</dbReference>